<dbReference type="Proteomes" id="UP000036261">
    <property type="component" value="Unassembled WGS sequence"/>
</dbReference>
<dbReference type="EMBL" id="LFND01000002">
    <property type="protein sequence ID" value="KMQ65472.1"/>
    <property type="molecule type" value="Genomic_DNA"/>
</dbReference>
<protein>
    <recommendedName>
        <fullName evidence="3">Tetratricopeptide repeat protein</fullName>
    </recommendedName>
</protein>
<keyword evidence="2" id="KW-1185">Reference proteome</keyword>
<reference evidence="1 2" key="1">
    <citation type="journal article" date="2013" name="Int. J. Syst. Evol. Microbiol.">
        <title>Chryseobacterium angstadtii sp. nov., isolated from a newt tank.</title>
        <authorList>
            <person name="Kirk K.E."/>
            <person name="Hoffman J.A."/>
            <person name="Smith K.A."/>
            <person name="Strahan B.L."/>
            <person name="Failor K.C."/>
            <person name="Krebs J.E."/>
            <person name="Gale A.N."/>
            <person name="Do T.D."/>
            <person name="Sontag T.C."/>
            <person name="Batties A.M."/>
            <person name="Mistiszyn K."/>
            <person name="Newman J.D."/>
        </authorList>
    </citation>
    <scope>NUCLEOTIDE SEQUENCE [LARGE SCALE GENOMIC DNA]</scope>
    <source>
        <strain evidence="1 2">KM</strain>
    </source>
</reference>
<evidence type="ECO:0008006" key="3">
    <source>
        <dbReference type="Google" id="ProtNLM"/>
    </source>
</evidence>
<dbReference type="PATRIC" id="fig|558151.6.peg.1291"/>
<sequence length="358" mass="41551">MTKLMFKYISFFLIFIIVKTSAQINKQQLIDNWALSKSCMLDGSRDLSQNSERFLIWKLSDNKLCEYSNPIFEDQKVCYDIKIENKDIRTSPKTSYEIERLTGDTLIVINRIEGVTANDKIKKMSFIRTSKFQKEYLKTVSNDSTAMATTYFTPSLKKNIFSDILERSMTNNDRDLNIKGSIIIYPKKQKVEFQYENVTGSKNNVKGIEFLKSNIESSYHLWNLKGFEKFEQVIIPYHIETQIKYVDTFKGSTMKFAFFNNARKDLNKVPVTIKDKILSDETYNKAMDPIDKQKLDKAIELFNKAFDLDNTNVDALYNVTSISLNKKDMTTACTALKRLKNLEQVEGTKLFNDLCSKN</sequence>
<comment type="caution">
    <text evidence="1">The sequence shown here is derived from an EMBL/GenBank/DDBJ whole genome shotgun (WGS) entry which is preliminary data.</text>
</comment>
<evidence type="ECO:0000313" key="1">
    <source>
        <dbReference type="EMBL" id="KMQ65472.1"/>
    </source>
</evidence>
<dbReference type="Gene3D" id="1.25.40.10">
    <property type="entry name" value="Tetratricopeptide repeat domain"/>
    <property type="match status" value="1"/>
</dbReference>
<evidence type="ECO:0000313" key="2">
    <source>
        <dbReference type="Proteomes" id="UP000036261"/>
    </source>
</evidence>
<dbReference type="SUPFAM" id="SSF48452">
    <property type="entry name" value="TPR-like"/>
    <property type="match status" value="1"/>
</dbReference>
<dbReference type="InterPro" id="IPR011990">
    <property type="entry name" value="TPR-like_helical_dom_sf"/>
</dbReference>
<organism evidence="1 2">
    <name type="scientific">Chryseobacterium angstadtii</name>
    <dbReference type="NCBI Taxonomy" id="558151"/>
    <lineage>
        <taxon>Bacteria</taxon>
        <taxon>Pseudomonadati</taxon>
        <taxon>Bacteroidota</taxon>
        <taxon>Flavobacteriia</taxon>
        <taxon>Flavobacteriales</taxon>
        <taxon>Weeksellaceae</taxon>
        <taxon>Chryseobacterium group</taxon>
        <taxon>Chryseobacterium</taxon>
    </lineage>
</organism>
<dbReference type="AlphaFoldDB" id="A0A0J7IHA1"/>
<proteinExistence type="predicted"/>
<accession>A0A0J7IHA1</accession>
<name>A0A0J7IHA1_9FLAO</name>
<gene>
    <name evidence="1" type="ORF">ACM46_06165</name>
</gene>
<dbReference type="STRING" id="558151.ACM46_06165"/>